<dbReference type="SUPFAM" id="SSF56645">
    <property type="entry name" value="Acyl-CoA dehydrogenase NM domain-like"/>
    <property type="match status" value="1"/>
</dbReference>
<gene>
    <name evidence="10" type="ORF">Daus18300_013934</name>
</gene>
<dbReference type="InterPro" id="IPR013786">
    <property type="entry name" value="AcylCoA_DH/ox_N"/>
</dbReference>
<feature type="domain" description="Acyl-CoA dehydrogenase/oxidase N-terminal" evidence="9">
    <location>
        <begin position="30"/>
        <end position="151"/>
    </location>
</feature>
<dbReference type="InterPro" id="IPR037069">
    <property type="entry name" value="AcylCoA_DH/ox_N_sf"/>
</dbReference>
<evidence type="ECO:0000313" key="10">
    <source>
        <dbReference type="EMBL" id="KAL1847511.1"/>
    </source>
</evidence>
<comment type="cofactor">
    <cofactor evidence="1 6">
        <name>FAD</name>
        <dbReference type="ChEBI" id="CHEBI:57692"/>
    </cofactor>
</comment>
<sequence>MSNEQQDPDLQLPWAEPAWFSSLESPYYNESHRELQAYVRQYIDKNILAHNLEWEEDGDCPDAVKEDYIKSGLAFADIPAQYRPPGLKPVAGITPEKLDIFHAMILSDEVARIEGGVGIALAGANTIGVPPILNHGTEEQKQQWLPGLFTRETSFCLGITEPSGGSDVGNIYTKAVKATDGSHFIVTGTKKWITGAQWATHMTTAVRTGGPGMGGISLLVVPLRSDGVEIEKIHNSGQNAGGASWVRMRNVRVPVENLLGRENAGFKYVMTNFNKERFIMAVICNRKARTCLSTALQYACSRETFGKPLVYHQIIRHKIITLAREVESHWAWLEQIAYHIQTHGWQSDDIAGRIAMAKISGGRMLELAAREAQQIMGGVAYQRHGPGGGGRVEQITRDLRMMVVGGGSEEIIGDLAFRQEMKTAQKKSSKL</sequence>
<dbReference type="Gene3D" id="1.20.140.10">
    <property type="entry name" value="Butyryl-CoA Dehydrogenase, subunit A, domain 3"/>
    <property type="match status" value="1"/>
</dbReference>
<feature type="domain" description="Acyl-CoA dehydrogenase/oxidase C-terminal" evidence="7">
    <location>
        <begin position="263"/>
        <end position="413"/>
    </location>
</feature>
<comment type="caution">
    <text evidence="10">The sequence shown here is derived from an EMBL/GenBank/DDBJ whole genome shotgun (WGS) entry which is preliminary data.</text>
</comment>
<evidence type="ECO:0000256" key="3">
    <source>
        <dbReference type="ARBA" id="ARBA00022630"/>
    </source>
</evidence>
<dbReference type="Pfam" id="PF02771">
    <property type="entry name" value="Acyl-CoA_dh_N"/>
    <property type="match status" value="1"/>
</dbReference>
<feature type="domain" description="Acyl-CoA oxidase/dehydrogenase middle" evidence="8">
    <location>
        <begin position="156"/>
        <end position="251"/>
    </location>
</feature>
<dbReference type="Gene3D" id="2.40.110.10">
    <property type="entry name" value="Butyryl-CoA Dehydrogenase, subunit A, domain 2"/>
    <property type="match status" value="1"/>
</dbReference>
<dbReference type="InterPro" id="IPR006091">
    <property type="entry name" value="Acyl-CoA_Oxase/DH_mid-dom"/>
</dbReference>
<evidence type="ECO:0000256" key="2">
    <source>
        <dbReference type="ARBA" id="ARBA00009347"/>
    </source>
</evidence>
<proteinExistence type="inferred from homology"/>
<dbReference type="Pfam" id="PF00441">
    <property type="entry name" value="Acyl-CoA_dh_1"/>
    <property type="match status" value="1"/>
</dbReference>
<dbReference type="InterPro" id="IPR046373">
    <property type="entry name" value="Acyl-CoA_Oxase/DH_mid-dom_sf"/>
</dbReference>
<dbReference type="Gene3D" id="1.10.540.10">
    <property type="entry name" value="Acyl-CoA dehydrogenase/oxidase, N-terminal domain"/>
    <property type="match status" value="1"/>
</dbReference>
<evidence type="ECO:0000256" key="1">
    <source>
        <dbReference type="ARBA" id="ARBA00001974"/>
    </source>
</evidence>
<evidence type="ECO:0000259" key="8">
    <source>
        <dbReference type="Pfam" id="PF02770"/>
    </source>
</evidence>
<reference evidence="10 11" key="1">
    <citation type="journal article" date="2024" name="IMA Fungus">
        <title>IMA Genome - F19 : A genome assembly and annotation guide to empower mycologists, including annotated draft genome sequences of Ceratocystis pirilliformis, Diaporthe australafricana, Fusarium ophioides, Paecilomyces lecythidis, and Sporothrix stenoceras.</title>
        <authorList>
            <person name="Aylward J."/>
            <person name="Wilson A.M."/>
            <person name="Visagie C.M."/>
            <person name="Spraker J."/>
            <person name="Barnes I."/>
            <person name="Buitendag C."/>
            <person name="Ceriani C."/>
            <person name="Del Mar Angel L."/>
            <person name="du Plessis D."/>
            <person name="Fuchs T."/>
            <person name="Gasser K."/>
            <person name="Kramer D."/>
            <person name="Li W."/>
            <person name="Munsamy K."/>
            <person name="Piso A."/>
            <person name="Price J.L."/>
            <person name="Sonnekus B."/>
            <person name="Thomas C."/>
            <person name="van der Nest A."/>
            <person name="van Dijk A."/>
            <person name="van Heerden A."/>
            <person name="van Vuuren N."/>
            <person name="Yilmaz N."/>
            <person name="Duong T.A."/>
            <person name="van der Merwe N.A."/>
            <person name="Wingfield M.J."/>
            <person name="Wingfield B.D."/>
        </authorList>
    </citation>
    <scope>NUCLEOTIDE SEQUENCE [LARGE SCALE GENOMIC DNA]</scope>
    <source>
        <strain evidence="10 11">CMW 18300</strain>
    </source>
</reference>
<dbReference type="InterPro" id="IPR036250">
    <property type="entry name" value="AcylCo_DH-like_C"/>
</dbReference>
<evidence type="ECO:0000259" key="7">
    <source>
        <dbReference type="Pfam" id="PF00441"/>
    </source>
</evidence>
<dbReference type="EMBL" id="JAWRVE010000241">
    <property type="protein sequence ID" value="KAL1847511.1"/>
    <property type="molecule type" value="Genomic_DNA"/>
</dbReference>
<dbReference type="InterPro" id="IPR009100">
    <property type="entry name" value="AcylCoA_DH/oxidase_NM_dom_sf"/>
</dbReference>
<dbReference type="InterPro" id="IPR050741">
    <property type="entry name" value="Acyl-CoA_dehydrogenase"/>
</dbReference>
<dbReference type="SUPFAM" id="SSF47203">
    <property type="entry name" value="Acyl-CoA dehydrogenase C-terminal domain-like"/>
    <property type="match status" value="1"/>
</dbReference>
<evidence type="ECO:0000256" key="5">
    <source>
        <dbReference type="ARBA" id="ARBA00023002"/>
    </source>
</evidence>
<dbReference type="Pfam" id="PF02770">
    <property type="entry name" value="Acyl-CoA_dh_M"/>
    <property type="match status" value="1"/>
</dbReference>
<protein>
    <recommendedName>
        <fullName evidence="12">Acyl-CoA dehydrogenase</fullName>
    </recommendedName>
</protein>
<accession>A0ABR3VX66</accession>
<keyword evidence="5 6" id="KW-0560">Oxidoreductase</keyword>
<keyword evidence="11" id="KW-1185">Reference proteome</keyword>
<keyword evidence="4 6" id="KW-0274">FAD</keyword>
<dbReference type="PANTHER" id="PTHR48083">
    <property type="entry name" value="MEDIUM-CHAIN SPECIFIC ACYL-COA DEHYDROGENASE, MITOCHONDRIAL-RELATED"/>
    <property type="match status" value="1"/>
</dbReference>
<organism evidence="10 11">
    <name type="scientific">Diaporthe australafricana</name>
    <dbReference type="NCBI Taxonomy" id="127596"/>
    <lineage>
        <taxon>Eukaryota</taxon>
        <taxon>Fungi</taxon>
        <taxon>Dikarya</taxon>
        <taxon>Ascomycota</taxon>
        <taxon>Pezizomycotina</taxon>
        <taxon>Sordariomycetes</taxon>
        <taxon>Sordariomycetidae</taxon>
        <taxon>Diaporthales</taxon>
        <taxon>Diaporthaceae</taxon>
        <taxon>Diaporthe</taxon>
    </lineage>
</organism>
<dbReference type="PANTHER" id="PTHR48083:SF28">
    <property type="entry name" value="ACYL-COA DEHYDROGENASE FAMILY PROTEIN (AFU_ORTHOLOGUE AFUA_6G10880)-RELATED"/>
    <property type="match status" value="1"/>
</dbReference>
<evidence type="ECO:0000256" key="6">
    <source>
        <dbReference type="RuleBase" id="RU362125"/>
    </source>
</evidence>
<evidence type="ECO:0000313" key="11">
    <source>
        <dbReference type="Proteomes" id="UP001583177"/>
    </source>
</evidence>
<evidence type="ECO:0008006" key="12">
    <source>
        <dbReference type="Google" id="ProtNLM"/>
    </source>
</evidence>
<evidence type="ECO:0000256" key="4">
    <source>
        <dbReference type="ARBA" id="ARBA00022827"/>
    </source>
</evidence>
<name>A0ABR3VX66_9PEZI</name>
<dbReference type="InterPro" id="IPR009075">
    <property type="entry name" value="AcylCo_DH/oxidase_C"/>
</dbReference>
<comment type="similarity">
    <text evidence="2 6">Belongs to the acyl-CoA dehydrogenase family.</text>
</comment>
<dbReference type="Proteomes" id="UP001583177">
    <property type="component" value="Unassembled WGS sequence"/>
</dbReference>
<evidence type="ECO:0000259" key="9">
    <source>
        <dbReference type="Pfam" id="PF02771"/>
    </source>
</evidence>
<keyword evidence="3 6" id="KW-0285">Flavoprotein</keyword>